<dbReference type="AlphaFoldDB" id="A0A7R9H656"/>
<dbReference type="Pfam" id="PF00085">
    <property type="entry name" value="Thioredoxin"/>
    <property type="match status" value="1"/>
</dbReference>
<dbReference type="PANTHER" id="PTHR19991">
    <property type="entry name" value="L 2 01289"/>
    <property type="match status" value="1"/>
</dbReference>
<protein>
    <recommendedName>
        <fullName evidence="3">Thioredoxin domain-containing protein</fullName>
    </recommendedName>
</protein>
<evidence type="ECO:0000259" key="3">
    <source>
        <dbReference type="Pfam" id="PF00085"/>
    </source>
</evidence>
<feature type="domain" description="Thioredoxin" evidence="3">
    <location>
        <begin position="187"/>
        <end position="274"/>
    </location>
</feature>
<feature type="coiled-coil region" evidence="1">
    <location>
        <begin position="106"/>
        <end position="133"/>
    </location>
</feature>
<proteinExistence type="predicted"/>
<keyword evidence="2" id="KW-0472">Membrane</keyword>
<reference evidence="4" key="1">
    <citation type="submission" date="2020-11" db="EMBL/GenBank/DDBJ databases">
        <authorList>
            <person name="Tran Van P."/>
        </authorList>
    </citation>
    <scope>NUCLEOTIDE SEQUENCE</scope>
</reference>
<evidence type="ECO:0000256" key="1">
    <source>
        <dbReference type="SAM" id="Coils"/>
    </source>
</evidence>
<keyword evidence="1" id="KW-0175">Coiled coil</keyword>
<dbReference type="EMBL" id="OD004131">
    <property type="protein sequence ID" value="CAD7409349.1"/>
    <property type="molecule type" value="Genomic_DNA"/>
</dbReference>
<feature type="transmembrane region" description="Helical" evidence="2">
    <location>
        <begin position="326"/>
        <end position="347"/>
    </location>
</feature>
<evidence type="ECO:0000256" key="2">
    <source>
        <dbReference type="SAM" id="Phobius"/>
    </source>
</evidence>
<dbReference type="SUPFAM" id="SSF52833">
    <property type="entry name" value="Thioredoxin-like"/>
    <property type="match status" value="2"/>
</dbReference>
<dbReference type="Gene3D" id="3.40.30.10">
    <property type="entry name" value="Glutaredoxin"/>
    <property type="match status" value="1"/>
</dbReference>
<dbReference type="CDD" id="cd02961">
    <property type="entry name" value="PDI_a_family"/>
    <property type="match status" value="1"/>
</dbReference>
<dbReference type="InterPro" id="IPR036249">
    <property type="entry name" value="Thioredoxin-like_sf"/>
</dbReference>
<keyword evidence="2" id="KW-1133">Transmembrane helix</keyword>
<accession>A0A7R9H656</accession>
<evidence type="ECO:0000313" key="4">
    <source>
        <dbReference type="EMBL" id="CAD7409349.1"/>
    </source>
</evidence>
<dbReference type="InterPro" id="IPR013766">
    <property type="entry name" value="Thioredoxin_domain"/>
</dbReference>
<organism evidence="4">
    <name type="scientific">Timema poppense</name>
    <name type="common">Walking stick</name>
    <dbReference type="NCBI Taxonomy" id="170557"/>
    <lineage>
        <taxon>Eukaryota</taxon>
        <taxon>Metazoa</taxon>
        <taxon>Ecdysozoa</taxon>
        <taxon>Arthropoda</taxon>
        <taxon>Hexapoda</taxon>
        <taxon>Insecta</taxon>
        <taxon>Pterygota</taxon>
        <taxon>Neoptera</taxon>
        <taxon>Polyneoptera</taxon>
        <taxon>Phasmatodea</taxon>
        <taxon>Timematodea</taxon>
        <taxon>Timematoidea</taxon>
        <taxon>Timematidae</taxon>
        <taxon>Timema</taxon>
    </lineage>
</organism>
<sequence>MFPSRFLSFSINERTKNPIIATVTHDGNSGILARRKFVKIDKFYSARFNHWYLWIDNVVKKRVNTVSLVVADSAHCLFTHSTLVGVSWTLVMMWIRHKPSTHTKKAKKDCEQCDNYENELIHLREDLVDSLNAWVVKAVNSQLVRLYNPSKEPALVFFRHGIPLLYDGPLNDELILHTFIENKEPVVRELSDDNFEYLTQASSGATTGDWFIMFYSTDCVDCQRLQARWEAVGAKLKSRLNVARINRQTSGAVTARRLEIRDVPTFVLLRQGKLYRYIIPKYDVGSFAAFATDWYKNARAERIPVPKNQFDDFTQMIADHIRESPLFWQIVCGLLCFASIYTIYVYAKMRTSAKTKSKSQPKKTETKIKKSK</sequence>
<dbReference type="PANTHER" id="PTHR19991:SF2">
    <property type="entry name" value="GH08893P"/>
    <property type="match status" value="1"/>
</dbReference>
<keyword evidence="2" id="KW-0812">Transmembrane</keyword>
<name>A0A7R9H656_TIMPO</name>
<gene>
    <name evidence="4" type="ORF">TPSB3V08_LOCUS6795</name>
</gene>